<sequence>MLCRLFPPLPLGGVQHLVLRTLPPVRYDNSDWTFSDSFGQAQDLRFLCVEGLACDRLIHELTPSEHRPGILFPALEELRLSNFADFQSDRWLTRIVECLKQRHPEARLRSLVFDDPCIIRCYVAEVLDFVDELVCISRNEEGKILCRRRWHVAHWSDMSGSDDSL</sequence>
<dbReference type="Proteomes" id="UP000008370">
    <property type="component" value="Unassembled WGS sequence"/>
</dbReference>
<evidence type="ECO:0000313" key="2">
    <source>
        <dbReference type="Proteomes" id="UP000008370"/>
    </source>
</evidence>
<proteinExistence type="predicted"/>
<dbReference type="AlphaFoldDB" id="K5WU20"/>
<keyword evidence="2" id="KW-1185">Reference proteome</keyword>
<dbReference type="RefSeq" id="XP_007396637.1">
    <property type="nucleotide sequence ID" value="XM_007396575.1"/>
</dbReference>
<dbReference type="InParanoid" id="K5WU20"/>
<dbReference type="HOGENOM" id="CLU_1611376_0_0_1"/>
<evidence type="ECO:0000313" key="1">
    <source>
        <dbReference type="EMBL" id="EKM53927.1"/>
    </source>
</evidence>
<organism evidence="1 2">
    <name type="scientific">Phanerochaete carnosa (strain HHB-10118-sp)</name>
    <name type="common">White-rot fungus</name>
    <name type="synonym">Peniophora carnosa</name>
    <dbReference type="NCBI Taxonomy" id="650164"/>
    <lineage>
        <taxon>Eukaryota</taxon>
        <taxon>Fungi</taxon>
        <taxon>Dikarya</taxon>
        <taxon>Basidiomycota</taxon>
        <taxon>Agaricomycotina</taxon>
        <taxon>Agaricomycetes</taxon>
        <taxon>Polyporales</taxon>
        <taxon>Phanerochaetaceae</taxon>
        <taxon>Phanerochaete</taxon>
    </lineage>
</organism>
<accession>K5WU20</accession>
<dbReference type="GeneID" id="18916851"/>
<protein>
    <submittedName>
        <fullName evidence="1">Uncharacterized protein</fullName>
    </submittedName>
</protein>
<name>K5WU20_PHACS</name>
<gene>
    <name evidence="1" type="ORF">PHACADRAFT_257434</name>
</gene>
<dbReference type="EMBL" id="JH930473">
    <property type="protein sequence ID" value="EKM53927.1"/>
    <property type="molecule type" value="Genomic_DNA"/>
</dbReference>
<dbReference type="KEGG" id="pco:PHACADRAFT_257434"/>
<reference evidence="1 2" key="1">
    <citation type="journal article" date="2012" name="BMC Genomics">
        <title>Comparative genomics of the white-rot fungi, Phanerochaete carnosa and P. chrysosporium, to elucidate the genetic basis of the distinct wood types they colonize.</title>
        <authorList>
            <person name="Suzuki H."/>
            <person name="MacDonald J."/>
            <person name="Syed K."/>
            <person name="Salamov A."/>
            <person name="Hori C."/>
            <person name="Aerts A."/>
            <person name="Henrissat B."/>
            <person name="Wiebenga A."/>
            <person name="vanKuyk P.A."/>
            <person name="Barry K."/>
            <person name="Lindquist E."/>
            <person name="LaButti K."/>
            <person name="Lapidus A."/>
            <person name="Lucas S."/>
            <person name="Coutinho P."/>
            <person name="Gong Y."/>
            <person name="Samejima M."/>
            <person name="Mahadevan R."/>
            <person name="Abou-Zaid M."/>
            <person name="de Vries R.P."/>
            <person name="Igarashi K."/>
            <person name="Yadav J.S."/>
            <person name="Grigoriev I.V."/>
            <person name="Master E.R."/>
        </authorList>
    </citation>
    <scope>NUCLEOTIDE SEQUENCE [LARGE SCALE GENOMIC DNA]</scope>
    <source>
        <strain evidence="1 2">HHB-10118-sp</strain>
    </source>
</reference>